<dbReference type="Gene3D" id="2.40.160.20">
    <property type="match status" value="1"/>
</dbReference>
<dbReference type="Pfam" id="PF11578">
    <property type="entry name" value="DUF3237"/>
    <property type="match status" value="1"/>
</dbReference>
<dbReference type="Proteomes" id="UP000324853">
    <property type="component" value="Unassembled WGS sequence"/>
</dbReference>
<evidence type="ECO:0000313" key="2">
    <source>
        <dbReference type="Proteomes" id="UP000324853"/>
    </source>
</evidence>
<proteinExistence type="predicted"/>
<name>A0A5S4W0B8_9BRAD</name>
<keyword evidence="2" id="KW-1185">Reference proteome</keyword>
<protein>
    <submittedName>
        <fullName evidence="1">DUF3237 domain-containing protein</fullName>
    </submittedName>
</protein>
<dbReference type="OrthoDB" id="8239358at2"/>
<gene>
    <name evidence="1" type="ORF">FXB38_34215</name>
</gene>
<comment type="caution">
    <text evidence="1">The sequence shown here is derived from an EMBL/GenBank/DDBJ whole genome shotgun (WGS) entry which is preliminary data.</text>
</comment>
<dbReference type="EMBL" id="VSSR01000070">
    <property type="protein sequence ID" value="TYL74569.1"/>
    <property type="molecule type" value="Genomic_DNA"/>
</dbReference>
<organism evidence="1 2">
    <name type="scientific">Bradyrhizobium cytisi</name>
    <dbReference type="NCBI Taxonomy" id="515489"/>
    <lineage>
        <taxon>Bacteria</taxon>
        <taxon>Pseudomonadati</taxon>
        <taxon>Pseudomonadota</taxon>
        <taxon>Alphaproteobacteria</taxon>
        <taxon>Hyphomicrobiales</taxon>
        <taxon>Nitrobacteraceae</taxon>
        <taxon>Bradyrhizobium</taxon>
    </lineage>
</organism>
<evidence type="ECO:0000313" key="1">
    <source>
        <dbReference type="EMBL" id="TYL74569.1"/>
    </source>
</evidence>
<reference evidence="1 2" key="1">
    <citation type="submission" date="2019-08" db="EMBL/GenBank/DDBJ databases">
        <title>Bradyrhizobium hipponensis sp. nov., a rhizobium isolated from a Lupinus angustifolius root nodule in Tunisia.</title>
        <authorList>
            <person name="Off K."/>
            <person name="Rejili M."/>
            <person name="Mars M."/>
            <person name="Brachmann A."/>
            <person name="Marin M."/>
        </authorList>
    </citation>
    <scope>NUCLEOTIDE SEQUENCE [LARGE SCALE GENOMIC DNA]</scope>
    <source>
        <strain evidence="1 2">CTAW11</strain>
    </source>
</reference>
<dbReference type="RefSeq" id="WP_148755353.1">
    <property type="nucleotide sequence ID" value="NZ_VSSR01000070.1"/>
</dbReference>
<dbReference type="AlphaFoldDB" id="A0A5S4W0B8"/>
<accession>A0A5S4W0B8</accession>
<sequence>MAQDPGMRGEKIYECDLALTGVTDYGVSMDDILAGKQAVPLQGARFDLHIDGPCQGRLSGRQHGVDYLRMRADGRIDLDLHVIVDTDDGHRIALSGDGQAALRNGEPVVDIFANIRLTTASKEYAWVNQLQIWSVGAGDLATRRIRVTAYMQ</sequence>